<dbReference type="EMBL" id="MLKD01000020">
    <property type="protein sequence ID" value="OQE17612.1"/>
    <property type="molecule type" value="Genomic_DNA"/>
</dbReference>
<evidence type="ECO:0000256" key="7">
    <source>
        <dbReference type="PIRSR" id="PIRSR608901-2"/>
    </source>
</evidence>
<dbReference type="Pfam" id="PF05875">
    <property type="entry name" value="Ceramidase"/>
    <property type="match status" value="1"/>
</dbReference>
<accession>A0A1V6SUC2</accession>
<comment type="cofactor">
    <cofactor evidence="7">
        <name>Zn(2+)</name>
        <dbReference type="ChEBI" id="CHEBI:29105"/>
    </cofactor>
</comment>
<dbReference type="OrthoDB" id="187171at2759"/>
<gene>
    <name evidence="9" type="ORF">PENSTE_c020G06189</name>
</gene>
<evidence type="ECO:0000256" key="8">
    <source>
        <dbReference type="SAM" id="Phobius"/>
    </source>
</evidence>
<evidence type="ECO:0000256" key="2">
    <source>
        <dbReference type="ARBA" id="ARBA00009780"/>
    </source>
</evidence>
<evidence type="ECO:0000256" key="4">
    <source>
        <dbReference type="ARBA" id="ARBA00022801"/>
    </source>
</evidence>
<feature type="binding site" evidence="7">
    <location>
        <position position="138"/>
    </location>
    <ligand>
        <name>Zn(2+)</name>
        <dbReference type="ChEBI" id="CHEBI:29105"/>
        <note>catalytic</note>
    </ligand>
</feature>
<keyword evidence="5 8" id="KW-1133">Transmembrane helix</keyword>
<sequence length="190" mass="21408">MLDDLSMHLTTIPVLHRVLTVDASRGQSIKTAFGLAVGLSVFVVYHVLTDELLIHSTLFVVSVAIIGWRTAQLINVRTRADSIARRRIWGIVRFGALIFNVGFWVWLIDGWTCGFLRDTRHAIGLPWAFFLELHGWWHIFTAIGAYVFIDVVDCLISSDDPEAETFAWPASWAGDFFFAGSKKAEARKNV</sequence>
<feature type="binding site" evidence="7">
    <location>
        <position position="134"/>
    </location>
    <ligand>
        <name>Zn(2+)</name>
        <dbReference type="ChEBI" id="CHEBI:29105"/>
        <note>catalytic</note>
    </ligand>
</feature>
<dbReference type="GO" id="GO:0005789">
    <property type="term" value="C:endoplasmic reticulum membrane"/>
    <property type="evidence" value="ECO:0007669"/>
    <property type="project" value="TreeGrafter"/>
</dbReference>
<feature type="transmembrane region" description="Helical" evidence="8">
    <location>
        <begin position="127"/>
        <end position="149"/>
    </location>
</feature>
<comment type="similarity">
    <text evidence="2">Belongs to the alkaline ceramidase family.</text>
</comment>
<organism evidence="9 10">
    <name type="scientific">Penicillium steckii</name>
    <dbReference type="NCBI Taxonomy" id="303698"/>
    <lineage>
        <taxon>Eukaryota</taxon>
        <taxon>Fungi</taxon>
        <taxon>Dikarya</taxon>
        <taxon>Ascomycota</taxon>
        <taxon>Pezizomycotina</taxon>
        <taxon>Eurotiomycetes</taxon>
        <taxon>Eurotiomycetidae</taxon>
        <taxon>Eurotiales</taxon>
        <taxon>Aspergillaceae</taxon>
        <taxon>Penicillium</taxon>
    </lineage>
</organism>
<dbReference type="GO" id="GO:0046872">
    <property type="term" value="F:metal ion binding"/>
    <property type="evidence" value="ECO:0007669"/>
    <property type="project" value="UniProtKB-KW"/>
</dbReference>
<feature type="transmembrane region" description="Helical" evidence="8">
    <location>
        <begin position="88"/>
        <end position="107"/>
    </location>
</feature>
<evidence type="ECO:0000256" key="3">
    <source>
        <dbReference type="ARBA" id="ARBA00022692"/>
    </source>
</evidence>
<dbReference type="InterPro" id="IPR008901">
    <property type="entry name" value="ACER"/>
</dbReference>
<keyword evidence="4" id="KW-0378">Hydrolase</keyword>
<comment type="subcellular location">
    <subcellularLocation>
        <location evidence="1">Membrane</location>
        <topology evidence="1">Multi-pass membrane protein</topology>
    </subcellularLocation>
</comment>
<dbReference type="STRING" id="303698.A0A1V6SUC2"/>
<keyword evidence="7" id="KW-0479">Metal-binding</keyword>
<keyword evidence="6 8" id="KW-0472">Membrane</keyword>
<feature type="transmembrane region" description="Helical" evidence="8">
    <location>
        <begin position="54"/>
        <end position="76"/>
    </location>
</feature>
<feature type="transmembrane region" description="Helical" evidence="8">
    <location>
        <begin position="31"/>
        <end position="48"/>
    </location>
</feature>
<evidence type="ECO:0000313" key="9">
    <source>
        <dbReference type="EMBL" id="OQE17612.1"/>
    </source>
</evidence>
<evidence type="ECO:0000256" key="6">
    <source>
        <dbReference type="ARBA" id="ARBA00023136"/>
    </source>
</evidence>
<name>A0A1V6SUC2_9EURO</name>
<evidence type="ECO:0000313" key="10">
    <source>
        <dbReference type="Proteomes" id="UP000191285"/>
    </source>
</evidence>
<dbReference type="GO" id="GO:0046513">
    <property type="term" value="P:ceramide biosynthetic process"/>
    <property type="evidence" value="ECO:0007669"/>
    <property type="project" value="TreeGrafter"/>
</dbReference>
<protein>
    <submittedName>
        <fullName evidence="9">Uncharacterized protein</fullName>
    </submittedName>
</protein>
<dbReference type="GO" id="GO:0016811">
    <property type="term" value="F:hydrolase activity, acting on carbon-nitrogen (but not peptide) bonds, in linear amides"/>
    <property type="evidence" value="ECO:0007669"/>
    <property type="project" value="InterPro"/>
</dbReference>
<evidence type="ECO:0000256" key="1">
    <source>
        <dbReference type="ARBA" id="ARBA00004141"/>
    </source>
</evidence>
<dbReference type="PANTHER" id="PTHR46187:SF1">
    <property type="entry name" value="ALKALINE PHYTOCERAMIDASE"/>
    <property type="match status" value="1"/>
</dbReference>
<keyword evidence="7" id="KW-0862">Zinc</keyword>
<dbReference type="AlphaFoldDB" id="A0A1V6SUC2"/>
<reference evidence="10" key="1">
    <citation type="journal article" date="2017" name="Nat. Microbiol.">
        <title>Global analysis of biosynthetic gene clusters reveals vast potential of secondary metabolite production in Penicillium species.</title>
        <authorList>
            <person name="Nielsen J.C."/>
            <person name="Grijseels S."/>
            <person name="Prigent S."/>
            <person name="Ji B."/>
            <person name="Dainat J."/>
            <person name="Nielsen K.F."/>
            <person name="Frisvad J.C."/>
            <person name="Workman M."/>
            <person name="Nielsen J."/>
        </authorList>
    </citation>
    <scope>NUCLEOTIDE SEQUENCE [LARGE SCALE GENOMIC DNA]</scope>
    <source>
        <strain evidence="10">IBT 24891</strain>
    </source>
</reference>
<evidence type="ECO:0000256" key="5">
    <source>
        <dbReference type="ARBA" id="ARBA00022989"/>
    </source>
</evidence>
<comment type="caution">
    <text evidence="9">The sequence shown here is derived from an EMBL/GenBank/DDBJ whole genome shotgun (WGS) entry which is preliminary data.</text>
</comment>
<proteinExistence type="inferred from homology"/>
<dbReference type="PANTHER" id="PTHR46187">
    <property type="entry name" value="ALKALINE CERAMIDASE 3"/>
    <property type="match status" value="1"/>
</dbReference>
<dbReference type="Proteomes" id="UP000191285">
    <property type="component" value="Unassembled WGS sequence"/>
</dbReference>
<dbReference type="GO" id="GO:0046514">
    <property type="term" value="P:ceramide catabolic process"/>
    <property type="evidence" value="ECO:0007669"/>
    <property type="project" value="TreeGrafter"/>
</dbReference>
<keyword evidence="3 8" id="KW-0812">Transmembrane</keyword>
<keyword evidence="10" id="KW-1185">Reference proteome</keyword>